<dbReference type="KEGG" id="hcr:X271_00128"/>
<dbReference type="EMBL" id="CP006932">
    <property type="protein sequence ID" value="AHK22237.1"/>
    <property type="molecule type" value="Genomic_DNA"/>
</dbReference>
<keyword evidence="1" id="KW-0812">Transmembrane</keyword>
<evidence type="ECO:0000313" key="2">
    <source>
        <dbReference type="EMBL" id="AHK22237.1"/>
    </source>
</evidence>
<name>W8GJ14_9MOLU</name>
<dbReference type="AlphaFoldDB" id="W8GJ14"/>
<dbReference type="Proteomes" id="UP000019450">
    <property type="component" value="Chromosome"/>
</dbReference>
<keyword evidence="1" id="KW-0472">Membrane</keyword>
<accession>W8GJ14</accession>
<dbReference type="HOGENOM" id="CLU_1567833_0_0_14"/>
<keyword evidence="1" id="KW-1133">Transmembrane helix</keyword>
<organism evidence="2 3">
    <name type="scientific">Candidatus Hepatoplasma crinochetorum Av</name>
    <dbReference type="NCBI Taxonomy" id="1427984"/>
    <lineage>
        <taxon>Bacteria</taxon>
        <taxon>Bacillati</taxon>
        <taxon>Mycoplasmatota</taxon>
        <taxon>Mollicutes</taxon>
        <taxon>Candidatus Hepatoplasmataceae</taxon>
        <taxon>Candidatus Hepatoplasma</taxon>
    </lineage>
</organism>
<evidence type="ECO:0000313" key="3">
    <source>
        <dbReference type="Proteomes" id="UP000019450"/>
    </source>
</evidence>
<sequence length="170" mass="20323">MLVIESMVLSKLINLNLNFKILINFTILALLSIIISFICFFWYPFVLYSFLYSILLVYFLFLITFIINKFLFKKISISKSLILFVVRITFFLLFFFIAIYLINFAILNVKGVELLMKPINIFIYLLVYSLYYLAVFLIPIYDYVIFFFLKRKNNKNIIKDQKSLVQNESI</sequence>
<feature type="transmembrane region" description="Helical" evidence="1">
    <location>
        <begin position="84"/>
        <end position="109"/>
    </location>
</feature>
<feature type="transmembrane region" description="Helical" evidence="1">
    <location>
        <begin position="49"/>
        <end position="72"/>
    </location>
</feature>
<reference evidence="2 3" key="1">
    <citation type="journal article" date="2014" name="Genome Biol. Evol.">
        <title>Phylogenomics of "Candidatus Hepatoplasma crinochetorum," a Lineage of Mollicutes Associated with Noninsect Arthropods.</title>
        <authorList>
            <person name="Leclercq S."/>
            <person name="Dittmer J."/>
            <person name="Bouchon D."/>
            <person name="Cordaux R."/>
        </authorList>
    </citation>
    <scope>NUCLEOTIDE SEQUENCE [LARGE SCALE GENOMIC DNA]</scope>
    <source>
        <strain evidence="2 3">Av</strain>
    </source>
</reference>
<protein>
    <submittedName>
        <fullName evidence="2">Uncharacterized protein</fullName>
    </submittedName>
</protein>
<feature type="transmembrane region" description="Helical" evidence="1">
    <location>
        <begin position="121"/>
        <end position="149"/>
    </location>
</feature>
<evidence type="ECO:0000256" key="1">
    <source>
        <dbReference type="SAM" id="Phobius"/>
    </source>
</evidence>
<proteinExistence type="predicted"/>
<gene>
    <name evidence="2" type="ORF">X271_00128</name>
</gene>
<keyword evidence="3" id="KW-1185">Reference proteome</keyword>
<feature type="transmembrane region" description="Helical" evidence="1">
    <location>
        <begin position="21"/>
        <end position="43"/>
    </location>
</feature>
<dbReference type="STRING" id="1427984.X271_00128"/>